<evidence type="ECO:0000256" key="2">
    <source>
        <dbReference type="SAM" id="SignalP"/>
    </source>
</evidence>
<feature type="signal peptide" evidence="2">
    <location>
        <begin position="1"/>
        <end position="20"/>
    </location>
</feature>
<dbReference type="Proteomes" id="UP000266005">
    <property type="component" value="Unassembled WGS sequence"/>
</dbReference>
<dbReference type="InterPro" id="IPR019861">
    <property type="entry name" value="PorP/SprF_Bacteroidetes"/>
</dbReference>
<evidence type="ECO:0000259" key="3">
    <source>
        <dbReference type="PROSITE" id="PS51724"/>
    </source>
</evidence>
<dbReference type="InterPro" id="IPR007730">
    <property type="entry name" value="SPOR-like_dom"/>
</dbReference>
<comment type="caution">
    <text evidence="4">The sequence shown here is derived from an EMBL/GenBank/DDBJ whole genome shotgun (WGS) entry which is preliminary data.</text>
</comment>
<evidence type="ECO:0000313" key="5">
    <source>
        <dbReference type="Proteomes" id="UP000266005"/>
    </source>
</evidence>
<evidence type="ECO:0000313" key="4">
    <source>
        <dbReference type="EMBL" id="RIJ34058.1"/>
    </source>
</evidence>
<dbReference type="AlphaFoldDB" id="A0A399RSH3"/>
<accession>A0A399RSH3</accession>
<keyword evidence="1" id="KW-0175">Coiled coil</keyword>
<organism evidence="4 5">
    <name type="scientific">Pontibacter oryzae</name>
    <dbReference type="NCBI Taxonomy" id="2304593"/>
    <lineage>
        <taxon>Bacteria</taxon>
        <taxon>Pseudomonadati</taxon>
        <taxon>Bacteroidota</taxon>
        <taxon>Cytophagia</taxon>
        <taxon>Cytophagales</taxon>
        <taxon>Hymenobacteraceae</taxon>
        <taxon>Pontibacter</taxon>
    </lineage>
</organism>
<gene>
    <name evidence="4" type="ORF">D1627_16980</name>
</gene>
<feature type="chain" id="PRO_5017401718" evidence="2">
    <location>
        <begin position="21"/>
        <end position="443"/>
    </location>
</feature>
<name>A0A399RSH3_9BACT</name>
<feature type="coiled-coil region" evidence="1">
    <location>
        <begin position="294"/>
        <end position="342"/>
    </location>
</feature>
<keyword evidence="5" id="KW-1185">Reference proteome</keyword>
<dbReference type="RefSeq" id="WP_119433468.1">
    <property type="nucleotide sequence ID" value="NZ_QWGE01000006.1"/>
</dbReference>
<dbReference type="EMBL" id="QWGE01000006">
    <property type="protein sequence ID" value="RIJ34058.1"/>
    <property type="molecule type" value="Genomic_DNA"/>
</dbReference>
<evidence type="ECO:0000256" key="1">
    <source>
        <dbReference type="SAM" id="Coils"/>
    </source>
</evidence>
<keyword evidence="2" id="KW-0732">Signal</keyword>
<dbReference type="Pfam" id="PF11751">
    <property type="entry name" value="PorP_SprF"/>
    <property type="match status" value="1"/>
</dbReference>
<feature type="domain" description="SPOR" evidence="3">
    <location>
        <begin position="365"/>
        <end position="442"/>
    </location>
</feature>
<protein>
    <submittedName>
        <fullName evidence="4">Type IX secretion system membrane protein PorP/SprF</fullName>
    </submittedName>
</protein>
<dbReference type="PROSITE" id="PS51724">
    <property type="entry name" value="SPOR"/>
    <property type="match status" value="1"/>
</dbReference>
<dbReference type="InterPro" id="IPR036680">
    <property type="entry name" value="SPOR-like_sf"/>
</dbReference>
<dbReference type="GO" id="GO:0042834">
    <property type="term" value="F:peptidoglycan binding"/>
    <property type="evidence" value="ECO:0007669"/>
    <property type="project" value="InterPro"/>
</dbReference>
<dbReference type="Gene3D" id="3.30.70.1070">
    <property type="entry name" value="Sporulation related repeat"/>
    <property type="match status" value="1"/>
</dbReference>
<proteinExistence type="predicted"/>
<reference evidence="5" key="1">
    <citation type="submission" date="2018-08" db="EMBL/GenBank/DDBJ databases">
        <title>Mucilaginibacter sp. MYSH2.</title>
        <authorList>
            <person name="Seo T."/>
        </authorList>
    </citation>
    <scope>NUCLEOTIDE SEQUENCE [LARGE SCALE GENOMIC DNA]</scope>
    <source>
        <strain evidence="5">KIRAN</strain>
    </source>
</reference>
<dbReference type="SUPFAM" id="SSF110997">
    <property type="entry name" value="Sporulation related repeat"/>
    <property type="match status" value="1"/>
</dbReference>
<sequence>MKYKVLLPLLLLLVNSTGQAQTVQDYFFKSWDLSYVTPAAVAYDTSMVGNLTYSQDMVGGVQTNVGGQLQLHTNVGTGHGVGINIQSSRSGILSGNSVGANYAYRIRLSENQSLSAGVKFIYFKNSLNRASVEHSNVDDPMLYGDLFQQNSILVSTGFLYEWKQLRLAINAPETLPLEGTRYARRNYSMYMGYSFVKNDWQVRPNFYFENLEALGNWYETGLYASYKDRLAMEVGFTSENALRAKATVAYNSFTVGYGYNAGKTAKEGYENQMGHRLYVGYNFGDVFAKSKRRKAQELEEREQLEMILKEKTQLLDNYKDLLKQTEDKLEQTQKTHTDTLQALLKLRKEPATTVEPPMLDETPSVSASAGYYVAIASFDTMWRVNAFMQQYDTLGLSPKVMYISEIKKYRVYVDSFTRLREALKTRNHMRKAGFRDSWIFEIK</sequence>
<dbReference type="OrthoDB" id="1186563at2"/>